<comment type="caution">
    <text evidence="1">The sequence shown here is derived from an EMBL/GenBank/DDBJ whole genome shotgun (WGS) entry which is preliminary data.</text>
</comment>
<dbReference type="OrthoDB" id="5340906at2759"/>
<keyword evidence="2" id="KW-1185">Reference proteome</keyword>
<evidence type="ECO:0000313" key="2">
    <source>
        <dbReference type="Proteomes" id="UP000252139"/>
    </source>
</evidence>
<name>A0A367JG95_RHIAZ</name>
<reference evidence="1 2" key="1">
    <citation type="journal article" date="2018" name="G3 (Bethesda)">
        <title>Phylogenetic and Phylogenomic Definition of Rhizopus Species.</title>
        <authorList>
            <person name="Gryganskyi A.P."/>
            <person name="Golan J."/>
            <person name="Dolatabadi S."/>
            <person name="Mondo S."/>
            <person name="Robb S."/>
            <person name="Idnurm A."/>
            <person name="Muszewska A."/>
            <person name="Steczkiewicz K."/>
            <person name="Masonjones S."/>
            <person name="Liao H.L."/>
            <person name="Gajdeczka M.T."/>
            <person name="Anike F."/>
            <person name="Vuek A."/>
            <person name="Anishchenko I.M."/>
            <person name="Voigt K."/>
            <person name="de Hoog G.S."/>
            <person name="Smith M.E."/>
            <person name="Heitman J."/>
            <person name="Vilgalys R."/>
            <person name="Stajich J.E."/>
        </authorList>
    </citation>
    <scope>NUCLEOTIDE SEQUENCE [LARGE SCALE GENOMIC DNA]</scope>
    <source>
        <strain evidence="1 2">CBS 357.93</strain>
    </source>
</reference>
<organism evidence="1 2">
    <name type="scientific">Rhizopus azygosporus</name>
    <name type="common">Rhizopus microsporus var. azygosporus</name>
    <dbReference type="NCBI Taxonomy" id="86630"/>
    <lineage>
        <taxon>Eukaryota</taxon>
        <taxon>Fungi</taxon>
        <taxon>Fungi incertae sedis</taxon>
        <taxon>Mucoromycota</taxon>
        <taxon>Mucoromycotina</taxon>
        <taxon>Mucoromycetes</taxon>
        <taxon>Mucorales</taxon>
        <taxon>Mucorineae</taxon>
        <taxon>Rhizopodaceae</taxon>
        <taxon>Rhizopus</taxon>
    </lineage>
</organism>
<proteinExistence type="predicted"/>
<dbReference type="AlphaFoldDB" id="A0A367JG95"/>
<gene>
    <name evidence="1" type="ORF">CU097_010396</name>
</gene>
<accession>A0A367JG95</accession>
<protein>
    <submittedName>
        <fullName evidence="1">Uncharacterized protein</fullName>
    </submittedName>
</protein>
<sequence>MKDANTSKEQKVQTLKTNVQCYCLSDSKMIKKGALYELGMNCIAEHLCHSFIVDHSDKTHVVNNVFAQQELTEIAETNSKPYPEPAKESLNYLNTFSRRNTKDLRQSVFASQPWDTEYDKELHCDHDWARNMVYSLLRLYEAGSLEHLHLQECIGKVDVVREPCSAASCERKTKGQVIDSTQLLVEQGIGRSYDLILRAYAQEHEIVTEYSVGEAGRLFQGSSGTITLVESGLKLLKLLKGMLDSIARNCLQHDSDKTSKIETVGCVFFAKANTYFHKIILINLY</sequence>
<evidence type="ECO:0000313" key="1">
    <source>
        <dbReference type="EMBL" id="RCH88954.1"/>
    </source>
</evidence>
<dbReference type="Proteomes" id="UP000252139">
    <property type="component" value="Unassembled WGS sequence"/>
</dbReference>
<dbReference type="EMBL" id="PJQL01001375">
    <property type="protein sequence ID" value="RCH88954.1"/>
    <property type="molecule type" value="Genomic_DNA"/>
</dbReference>